<protein>
    <recommendedName>
        <fullName evidence="4">RRM domain-containing protein</fullName>
    </recommendedName>
</protein>
<gene>
    <name evidence="5" type="ORF">LAESUDRAFT_628284</name>
</gene>
<dbReference type="GO" id="GO:0005654">
    <property type="term" value="C:nucleoplasm"/>
    <property type="evidence" value="ECO:0007669"/>
    <property type="project" value="TreeGrafter"/>
</dbReference>
<dbReference type="Proteomes" id="UP000076871">
    <property type="component" value="Unassembled WGS sequence"/>
</dbReference>
<feature type="region of interest" description="Disordered" evidence="3">
    <location>
        <begin position="1"/>
        <end position="27"/>
    </location>
</feature>
<dbReference type="InterPro" id="IPR012677">
    <property type="entry name" value="Nucleotide-bd_a/b_plait_sf"/>
</dbReference>
<dbReference type="STRING" id="1314785.A0A165I3E4"/>
<reference evidence="5 6" key="1">
    <citation type="journal article" date="2016" name="Mol. Biol. Evol.">
        <title>Comparative Genomics of Early-Diverging Mushroom-Forming Fungi Provides Insights into the Origins of Lignocellulose Decay Capabilities.</title>
        <authorList>
            <person name="Nagy L.G."/>
            <person name="Riley R."/>
            <person name="Tritt A."/>
            <person name="Adam C."/>
            <person name="Daum C."/>
            <person name="Floudas D."/>
            <person name="Sun H."/>
            <person name="Yadav J.S."/>
            <person name="Pangilinan J."/>
            <person name="Larsson K.H."/>
            <person name="Matsuura K."/>
            <person name="Barry K."/>
            <person name="Labutti K."/>
            <person name="Kuo R."/>
            <person name="Ohm R.A."/>
            <person name="Bhattacharya S.S."/>
            <person name="Shirouzu T."/>
            <person name="Yoshinaga Y."/>
            <person name="Martin F.M."/>
            <person name="Grigoriev I.V."/>
            <person name="Hibbett D.S."/>
        </authorList>
    </citation>
    <scope>NUCLEOTIDE SEQUENCE [LARGE SCALE GENOMIC DNA]</scope>
    <source>
        <strain evidence="5 6">93-53</strain>
    </source>
</reference>
<dbReference type="Pfam" id="PF00076">
    <property type="entry name" value="RRM_1"/>
    <property type="match status" value="1"/>
</dbReference>
<accession>A0A165I3E4</accession>
<dbReference type="SMART" id="SM00360">
    <property type="entry name" value="RRM"/>
    <property type="match status" value="1"/>
</dbReference>
<dbReference type="OrthoDB" id="252020at2759"/>
<evidence type="ECO:0000313" key="5">
    <source>
        <dbReference type="EMBL" id="KZT12543.1"/>
    </source>
</evidence>
<keyword evidence="6" id="KW-1185">Reference proteome</keyword>
<dbReference type="AlphaFoldDB" id="A0A165I3E4"/>
<evidence type="ECO:0000256" key="2">
    <source>
        <dbReference type="PROSITE-ProRule" id="PRU00176"/>
    </source>
</evidence>
<name>A0A165I3E4_9APHY</name>
<evidence type="ECO:0000256" key="1">
    <source>
        <dbReference type="ARBA" id="ARBA00022884"/>
    </source>
</evidence>
<dbReference type="Gene3D" id="3.30.70.330">
    <property type="match status" value="1"/>
</dbReference>
<evidence type="ECO:0000256" key="3">
    <source>
        <dbReference type="SAM" id="MobiDB-lite"/>
    </source>
</evidence>
<evidence type="ECO:0000259" key="4">
    <source>
        <dbReference type="PROSITE" id="PS50102"/>
    </source>
</evidence>
<dbReference type="GO" id="GO:0061574">
    <property type="term" value="C:ASAP complex"/>
    <property type="evidence" value="ECO:0007669"/>
    <property type="project" value="TreeGrafter"/>
</dbReference>
<sequence>MSQRGRSISPRPLHDDDVDMENGHDGDKTHAKVVIVTSLTRNVVESHLRTIFGFYGDIIKVDLPLFGKSGQNRGKAALEYADAESAHKAASHMDGGQLDGAILKVELSELPVRSRSRSPR</sequence>
<dbReference type="SUPFAM" id="SSF54928">
    <property type="entry name" value="RNA-binding domain, RBD"/>
    <property type="match status" value="1"/>
</dbReference>
<evidence type="ECO:0000313" key="6">
    <source>
        <dbReference type="Proteomes" id="UP000076871"/>
    </source>
</evidence>
<dbReference type="InterPro" id="IPR035979">
    <property type="entry name" value="RBD_domain_sf"/>
</dbReference>
<dbReference type="InParanoid" id="A0A165I3E4"/>
<feature type="domain" description="RRM" evidence="4">
    <location>
        <begin position="32"/>
        <end position="110"/>
    </location>
</feature>
<dbReference type="GO" id="GO:0000398">
    <property type="term" value="P:mRNA splicing, via spliceosome"/>
    <property type="evidence" value="ECO:0007669"/>
    <property type="project" value="TreeGrafter"/>
</dbReference>
<keyword evidence="1 2" id="KW-0694">RNA-binding</keyword>
<dbReference type="PROSITE" id="PS50102">
    <property type="entry name" value="RRM"/>
    <property type="match status" value="1"/>
</dbReference>
<feature type="non-terminal residue" evidence="5">
    <location>
        <position position="120"/>
    </location>
</feature>
<dbReference type="GeneID" id="63820391"/>
<dbReference type="RefSeq" id="XP_040770053.1">
    <property type="nucleotide sequence ID" value="XM_040903360.1"/>
</dbReference>
<proteinExistence type="predicted"/>
<dbReference type="GO" id="GO:0003723">
    <property type="term" value="F:RNA binding"/>
    <property type="evidence" value="ECO:0007669"/>
    <property type="project" value="UniProtKB-UniRule"/>
</dbReference>
<dbReference type="PANTHER" id="PTHR15481">
    <property type="entry name" value="RIBONUCLEIC ACID BINDING PROTEIN S1"/>
    <property type="match status" value="1"/>
</dbReference>
<organism evidence="5 6">
    <name type="scientific">Laetiporus sulphureus 93-53</name>
    <dbReference type="NCBI Taxonomy" id="1314785"/>
    <lineage>
        <taxon>Eukaryota</taxon>
        <taxon>Fungi</taxon>
        <taxon>Dikarya</taxon>
        <taxon>Basidiomycota</taxon>
        <taxon>Agaricomycotina</taxon>
        <taxon>Agaricomycetes</taxon>
        <taxon>Polyporales</taxon>
        <taxon>Laetiporus</taxon>
    </lineage>
</organism>
<dbReference type="EMBL" id="KV427605">
    <property type="protein sequence ID" value="KZT12543.1"/>
    <property type="molecule type" value="Genomic_DNA"/>
</dbReference>
<dbReference type="PANTHER" id="PTHR15481:SF0">
    <property type="entry name" value="LD23870P-RELATED"/>
    <property type="match status" value="1"/>
</dbReference>
<dbReference type="GO" id="GO:0005737">
    <property type="term" value="C:cytoplasm"/>
    <property type="evidence" value="ECO:0007669"/>
    <property type="project" value="TreeGrafter"/>
</dbReference>
<dbReference type="InterPro" id="IPR000504">
    <property type="entry name" value="RRM_dom"/>
</dbReference>